<feature type="compositionally biased region" description="Polar residues" evidence="1">
    <location>
        <begin position="509"/>
        <end position="518"/>
    </location>
</feature>
<feature type="transmembrane region" description="Helical" evidence="2">
    <location>
        <begin position="281"/>
        <end position="303"/>
    </location>
</feature>
<keyword evidence="2" id="KW-0472">Membrane</keyword>
<comment type="caution">
    <text evidence="4">The sequence shown here is derived from an EMBL/GenBank/DDBJ whole genome shotgun (WGS) entry which is preliminary data.</text>
</comment>
<feature type="region of interest" description="Disordered" evidence="1">
    <location>
        <begin position="661"/>
        <end position="692"/>
    </location>
</feature>
<dbReference type="AlphaFoldDB" id="A0AAV4JHI4"/>
<evidence type="ECO:0000313" key="5">
    <source>
        <dbReference type="Proteomes" id="UP000762676"/>
    </source>
</evidence>
<accession>A0AAV4JHI4</accession>
<feature type="region of interest" description="Disordered" evidence="1">
    <location>
        <begin position="755"/>
        <end position="774"/>
    </location>
</feature>
<feature type="region of interest" description="Disordered" evidence="1">
    <location>
        <begin position="307"/>
        <end position="351"/>
    </location>
</feature>
<evidence type="ECO:0000313" key="4">
    <source>
        <dbReference type="EMBL" id="GFS21188.1"/>
    </source>
</evidence>
<dbReference type="PROSITE" id="PS51257">
    <property type="entry name" value="PROKAR_LIPOPROTEIN"/>
    <property type="match status" value="1"/>
</dbReference>
<evidence type="ECO:0000256" key="1">
    <source>
        <dbReference type="SAM" id="MobiDB-lite"/>
    </source>
</evidence>
<evidence type="ECO:0000256" key="2">
    <source>
        <dbReference type="SAM" id="Phobius"/>
    </source>
</evidence>
<dbReference type="Proteomes" id="UP000762676">
    <property type="component" value="Unassembled WGS sequence"/>
</dbReference>
<feature type="compositionally biased region" description="Basic and acidic residues" evidence="1">
    <location>
        <begin position="311"/>
        <end position="322"/>
    </location>
</feature>
<keyword evidence="2" id="KW-1133">Transmembrane helix</keyword>
<dbReference type="EMBL" id="BMAT01010153">
    <property type="protein sequence ID" value="GFS21188.1"/>
    <property type="molecule type" value="Genomic_DNA"/>
</dbReference>
<keyword evidence="3" id="KW-0732">Signal</keyword>
<reference evidence="4 5" key="1">
    <citation type="journal article" date="2021" name="Elife">
        <title>Chloroplast acquisition without the gene transfer in kleptoplastic sea slugs, Plakobranchus ocellatus.</title>
        <authorList>
            <person name="Maeda T."/>
            <person name="Takahashi S."/>
            <person name="Yoshida T."/>
            <person name="Shimamura S."/>
            <person name="Takaki Y."/>
            <person name="Nagai Y."/>
            <person name="Toyoda A."/>
            <person name="Suzuki Y."/>
            <person name="Arimoto A."/>
            <person name="Ishii H."/>
            <person name="Satoh N."/>
            <person name="Nishiyama T."/>
            <person name="Hasebe M."/>
            <person name="Maruyama T."/>
            <person name="Minagawa J."/>
            <person name="Obokata J."/>
            <person name="Shigenobu S."/>
        </authorList>
    </citation>
    <scope>NUCLEOTIDE SEQUENCE [LARGE SCALE GENOMIC DNA]</scope>
</reference>
<organism evidence="4 5">
    <name type="scientific">Elysia marginata</name>
    <dbReference type="NCBI Taxonomy" id="1093978"/>
    <lineage>
        <taxon>Eukaryota</taxon>
        <taxon>Metazoa</taxon>
        <taxon>Spiralia</taxon>
        <taxon>Lophotrochozoa</taxon>
        <taxon>Mollusca</taxon>
        <taxon>Gastropoda</taxon>
        <taxon>Heterobranchia</taxon>
        <taxon>Euthyneura</taxon>
        <taxon>Panpulmonata</taxon>
        <taxon>Sacoglossa</taxon>
        <taxon>Placobranchoidea</taxon>
        <taxon>Plakobranchidae</taxon>
        <taxon>Elysia</taxon>
    </lineage>
</organism>
<keyword evidence="5" id="KW-1185">Reference proteome</keyword>
<feature type="signal peptide" evidence="3">
    <location>
        <begin position="1"/>
        <end position="30"/>
    </location>
</feature>
<evidence type="ECO:0000256" key="3">
    <source>
        <dbReference type="SAM" id="SignalP"/>
    </source>
</evidence>
<name>A0AAV4JHI4_9GAST</name>
<protein>
    <submittedName>
        <fullName evidence="4">Uncharacterized protein</fullName>
    </submittedName>
</protein>
<gene>
    <name evidence="4" type="ORF">ElyMa_005075900</name>
</gene>
<feature type="region of interest" description="Disordered" evidence="1">
    <location>
        <begin position="460"/>
        <end position="518"/>
    </location>
</feature>
<keyword evidence="2" id="KW-0812">Transmembrane</keyword>
<proteinExistence type="predicted"/>
<feature type="chain" id="PRO_5043966148" evidence="3">
    <location>
        <begin position="31"/>
        <end position="774"/>
    </location>
</feature>
<sequence>MFEVLRPHVFTASVGLVMFSLSSCCCYSLGMSPQSDPGVLTSESRANMTMTFTNHAIFFNEAQLNKFLACLCSFATSLCTISYRLDRNFFLGSKYLFQVFNTTTTTNQTDSSVRASRDDEVFVCNKPYFPSNEQTLSCERRNVRKSAECERLPQHSGVFRWAIRTDACRACRNICWLNSTVNFTTFSSKIDVERGRCGLYPGRRGSVRSKSSTTDAETISLALSQTTPQHKTISKSSFAMGRAVWQENTSILPVSTWMESNVSVSRTKPSPSRDGDDISSVIIYIAVGGTVAVVVIIVLAMGLHRWRKQKDHQSPESKKLYCDDPQPYANSAENDLRASHEASTLPSPSREVAKRFSLNNLRPYSVPTREENGIRPPSEACRLQAPVHETAKRYVNIGLDLTASTVTDNVYNIIPSTESKSPKHTPRNKIVKHEFNSRNDRHTLHTHADIIAGDTARCVGSRTDSRSSLPMRSNPRSTEKFGKTSSLAYGSLKGKAFGPKSRKLHRNAAESSQTYSSLSVKARGPMENAGNVLDTHNMAAGEYKTSSEKQKAEKEGIRHVRSAYFLAQPISNDNDAPCMRQAQRGINGRRFSDIEQTGQYKRVNSSAQSIHSSHDVVYAKPVKDNTLKQRVSDTARCTENSSDPQNTDYFILEDVDQREDGAEAAAGGNGSKSSLERQGPNHQSKNDDIDSTCLDVSNRPVVGGDYFILEDTAWVSDSREQSDDEADFAFLPHWNEESKADPDPDNEDINVYQEINNGDLERTEDAEYAELDEI</sequence>
<feature type="compositionally biased region" description="Polar residues" evidence="1">
    <location>
        <begin position="466"/>
        <end position="476"/>
    </location>
</feature>